<evidence type="ECO:0000313" key="11">
    <source>
        <dbReference type="Proteomes" id="UP001481413"/>
    </source>
</evidence>
<evidence type="ECO:0000256" key="7">
    <source>
        <dbReference type="ARBA" id="ARBA00022842"/>
    </source>
</evidence>
<keyword evidence="11" id="KW-1185">Reference proteome</keyword>
<protein>
    <recommendedName>
        <fullName evidence="4">dihydropteroate synthase</fullName>
        <ecNumber evidence="4">2.5.1.15</ecNumber>
    </recommendedName>
</protein>
<keyword evidence="6" id="KW-0479">Metal-binding</keyword>
<evidence type="ECO:0000256" key="3">
    <source>
        <dbReference type="ARBA" id="ARBA00004763"/>
    </source>
</evidence>
<dbReference type="InterPro" id="IPR000489">
    <property type="entry name" value="Pterin-binding_dom"/>
</dbReference>
<comment type="catalytic activity">
    <reaction evidence="1">
        <text>(7,8-dihydropterin-6-yl)methyl diphosphate + 4-aminobenzoate = 7,8-dihydropteroate + diphosphate</text>
        <dbReference type="Rhea" id="RHEA:19949"/>
        <dbReference type="ChEBI" id="CHEBI:17836"/>
        <dbReference type="ChEBI" id="CHEBI:17839"/>
        <dbReference type="ChEBI" id="CHEBI:33019"/>
        <dbReference type="ChEBI" id="CHEBI:72950"/>
        <dbReference type="EC" id="2.5.1.15"/>
    </reaction>
</comment>
<name>A0ABP9ZVX4_9GAMM</name>
<dbReference type="Pfam" id="PF00809">
    <property type="entry name" value="Pterin_bind"/>
    <property type="match status" value="1"/>
</dbReference>
<evidence type="ECO:0000256" key="1">
    <source>
        <dbReference type="ARBA" id="ARBA00000012"/>
    </source>
</evidence>
<accession>A0ABP9ZVX4</accession>
<dbReference type="SUPFAM" id="SSF51717">
    <property type="entry name" value="Dihydropteroate synthetase-like"/>
    <property type="match status" value="1"/>
</dbReference>
<comment type="pathway">
    <text evidence="3">Cofactor biosynthesis; tetrahydrofolate biosynthesis; 7,8-dihydrofolate from 2-amino-4-hydroxy-6-hydroxymethyl-7,8-dihydropteridine diphosphate and 4-aminobenzoate: step 1/2.</text>
</comment>
<dbReference type="Gene3D" id="3.20.20.20">
    <property type="entry name" value="Dihydropteroate synthase-like"/>
    <property type="match status" value="1"/>
</dbReference>
<dbReference type="PROSITE" id="PS50972">
    <property type="entry name" value="PTERIN_BINDING"/>
    <property type="match status" value="1"/>
</dbReference>
<organism evidence="10 11">
    <name type="scientific">Thalassolituus maritimus</name>
    <dbReference type="NCBI Taxonomy" id="484498"/>
    <lineage>
        <taxon>Bacteria</taxon>
        <taxon>Pseudomonadati</taxon>
        <taxon>Pseudomonadota</taxon>
        <taxon>Gammaproteobacteria</taxon>
        <taxon>Oceanospirillales</taxon>
        <taxon>Oceanospirillaceae</taxon>
        <taxon>Thalassolituus</taxon>
    </lineage>
</organism>
<dbReference type="NCBIfam" id="TIGR01496">
    <property type="entry name" value="DHPS"/>
    <property type="match status" value="1"/>
</dbReference>
<dbReference type="CDD" id="cd00739">
    <property type="entry name" value="DHPS"/>
    <property type="match status" value="1"/>
</dbReference>
<comment type="cofactor">
    <cofactor evidence="2">
        <name>Mg(2+)</name>
        <dbReference type="ChEBI" id="CHEBI:18420"/>
    </cofactor>
</comment>
<dbReference type="InterPro" id="IPR045031">
    <property type="entry name" value="DHP_synth-like"/>
</dbReference>
<evidence type="ECO:0000259" key="9">
    <source>
        <dbReference type="PROSITE" id="PS50972"/>
    </source>
</evidence>
<evidence type="ECO:0000256" key="4">
    <source>
        <dbReference type="ARBA" id="ARBA00012458"/>
    </source>
</evidence>
<sequence>MGILNVTPDSFSDGGKFNQIDKALEHTEAMIRQGAAIVDVGGESTRPGASPVSLEEELDRVIPVVDAIARRLDVVISVDTSRPEVITQSSQAGAHIINDVRALQLDGAMQAAAETGLPVCMMHMQGEPGSMQDNPQYEDVVSQVGQFLSSRASAARQAGIAADQILLDPGFGFGKTKQHNYRLLNQLNSLRELGYPLLTGLSRKRMIAEILGGHSDPAERDVASAAAAMICAQNGASIIRVHNVRQTWEALQVVNATLREGNE</sequence>
<dbReference type="EC" id="2.5.1.15" evidence="4"/>
<evidence type="ECO:0000256" key="5">
    <source>
        <dbReference type="ARBA" id="ARBA00022679"/>
    </source>
</evidence>
<reference evidence="10 11" key="1">
    <citation type="submission" date="2024-04" db="EMBL/GenBank/DDBJ databases">
        <title>Draft genome sequence of Thalassolituus maritimus NBRC 116585.</title>
        <authorList>
            <person name="Miyakawa T."/>
            <person name="Kusuya Y."/>
            <person name="Miura T."/>
        </authorList>
    </citation>
    <scope>NUCLEOTIDE SEQUENCE [LARGE SCALE GENOMIC DNA]</scope>
    <source>
        <strain evidence="10 11">5NW40-0001</strain>
    </source>
</reference>
<gene>
    <name evidence="10" type="primary">folP</name>
    <name evidence="10" type="ORF">NBRC116585_04050</name>
</gene>
<proteinExistence type="predicted"/>
<dbReference type="Proteomes" id="UP001481413">
    <property type="component" value="Unassembled WGS sequence"/>
</dbReference>
<dbReference type="InterPro" id="IPR011005">
    <property type="entry name" value="Dihydropteroate_synth-like_sf"/>
</dbReference>
<dbReference type="PANTHER" id="PTHR20941:SF1">
    <property type="entry name" value="FOLIC ACID SYNTHESIS PROTEIN FOL1"/>
    <property type="match status" value="1"/>
</dbReference>
<keyword evidence="5" id="KW-0808">Transferase</keyword>
<evidence type="ECO:0000313" key="10">
    <source>
        <dbReference type="EMBL" id="GAA6144288.1"/>
    </source>
</evidence>
<comment type="caution">
    <text evidence="10">The sequence shown here is derived from an EMBL/GenBank/DDBJ whole genome shotgun (WGS) entry which is preliminary data.</text>
</comment>
<dbReference type="InterPro" id="IPR006390">
    <property type="entry name" value="DHP_synth_dom"/>
</dbReference>
<dbReference type="PANTHER" id="PTHR20941">
    <property type="entry name" value="FOLATE SYNTHESIS PROTEINS"/>
    <property type="match status" value="1"/>
</dbReference>
<feature type="domain" description="Pterin-binding" evidence="9">
    <location>
        <begin position="1"/>
        <end position="252"/>
    </location>
</feature>
<dbReference type="EMBL" id="BAABWH010000001">
    <property type="protein sequence ID" value="GAA6144288.1"/>
    <property type="molecule type" value="Genomic_DNA"/>
</dbReference>
<dbReference type="PROSITE" id="PS00793">
    <property type="entry name" value="DHPS_2"/>
    <property type="match status" value="1"/>
</dbReference>
<evidence type="ECO:0000256" key="6">
    <source>
        <dbReference type="ARBA" id="ARBA00022723"/>
    </source>
</evidence>
<evidence type="ECO:0000256" key="2">
    <source>
        <dbReference type="ARBA" id="ARBA00001946"/>
    </source>
</evidence>
<keyword evidence="8" id="KW-0289">Folate biosynthesis</keyword>
<evidence type="ECO:0000256" key="8">
    <source>
        <dbReference type="ARBA" id="ARBA00022909"/>
    </source>
</evidence>
<keyword evidence="7" id="KW-0460">Magnesium</keyword>